<dbReference type="PANTHER" id="PTHR11601">
    <property type="entry name" value="CYSTEINE DESULFURYLASE FAMILY MEMBER"/>
    <property type="match status" value="1"/>
</dbReference>
<keyword evidence="3" id="KW-0808">Transferase</keyword>
<dbReference type="Gene3D" id="3.90.1150.10">
    <property type="entry name" value="Aspartate Aminotransferase, domain 1"/>
    <property type="match status" value="1"/>
</dbReference>
<feature type="domain" description="Aminotransferase class V" evidence="9">
    <location>
        <begin position="7"/>
        <end position="357"/>
    </location>
</feature>
<evidence type="ECO:0000256" key="4">
    <source>
        <dbReference type="ARBA" id="ARBA00022723"/>
    </source>
</evidence>
<evidence type="ECO:0000313" key="11">
    <source>
        <dbReference type="Proteomes" id="UP000320209"/>
    </source>
</evidence>
<dbReference type="InterPro" id="IPR016454">
    <property type="entry name" value="Cysteine_dSase"/>
</dbReference>
<evidence type="ECO:0000256" key="2">
    <source>
        <dbReference type="ARBA" id="ARBA00006490"/>
    </source>
</evidence>
<reference evidence="10 11" key="1">
    <citation type="submission" date="2019-06" db="EMBL/GenBank/DDBJ databases">
        <title>Sequencing the genomes of 1000 actinobacteria strains.</title>
        <authorList>
            <person name="Klenk H.-P."/>
        </authorList>
    </citation>
    <scope>NUCLEOTIDE SEQUENCE [LARGE SCALE GENOMIC DNA]</scope>
    <source>
        <strain evidence="10 11">DSM 25218</strain>
    </source>
</reference>
<dbReference type="AlphaFoldDB" id="A0A543A9S4"/>
<dbReference type="RefSeq" id="WP_141781191.1">
    <property type="nucleotide sequence ID" value="NZ_VFOV01000001.1"/>
</dbReference>
<keyword evidence="7" id="KW-0411">Iron-sulfur</keyword>
<dbReference type="InterPro" id="IPR015421">
    <property type="entry name" value="PyrdxlP-dep_Trfase_major"/>
</dbReference>
<evidence type="ECO:0000256" key="8">
    <source>
        <dbReference type="ARBA" id="ARBA00050776"/>
    </source>
</evidence>
<name>A0A543A9S4_9ACTN</name>
<protein>
    <submittedName>
        <fullName evidence="10">Cysteine desulfurase</fullName>
    </submittedName>
</protein>
<evidence type="ECO:0000313" key="10">
    <source>
        <dbReference type="EMBL" id="TQL69299.1"/>
    </source>
</evidence>
<dbReference type="InterPro" id="IPR015424">
    <property type="entry name" value="PyrdxlP-dep_Trfase"/>
</dbReference>
<keyword evidence="5" id="KW-0663">Pyridoxal phosphate</keyword>
<comment type="cofactor">
    <cofactor evidence="1">
        <name>pyridoxal 5'-phosphate</name>
        <dbReference type="ChEBI" id="CHEBI:597326"/>
    </cofactor>
</comment>
<accession>A0A543A9S4</accession>
<dbReference type="Pfam" id="PF00266">
    <property type="entry name" value="Aminotran_5"/>
    <property type="match status" value="1"/>
</dbReference>
<dbReference type="PANTHER" id="PTHR11601:SF34">
    <property type="entry name" value="CYSTEINE DESULFURASE"/>
    <property type="match status" value="1"/>
</dbReference>
<gene>
    <name evidence="10" type="ORF">FB381_3204</name>
</gene>
<evidence type="ECO:0000256" key="6">
    <source>
        <dbReference type="ARBA" id="ARBA00023004"/>
    </source>
</evidence>
<dbReference type="EMBL" id="VFOV01000001">
    <property type="protein sequence ID" value="TQL69299.1"/>
    <property type="molecule type" value="Genomic_DNA"/>
</dbReference>
<comment type="caution">
    <text evidence="10">The sequence shown here is derived from an EMBL/GenBank/DDBJ whole genome shotgun (WGS) entry which is preliminary data.</text>
</comment>
<dbReference type="OrthoDB" id="9808002at2"/>
<dbReference type="Gene3D" id="1.10.260.50">
    <property type="match status" value="1"/>
</dbReference>
<evidence type="ECO:0000259" key="9">
    <source>
        <dbReference type="Pfam" id="PF00266"/>
    </source>
</evidence>
<evidence type="ECO:0000256" key="5">
    <source>
        <dbReference type="ARBA" id="ARBA00022898"/>
    </source>
</evidence>
<organism evidence="10 11">
    <name type="scientific">Nocardioides albertanoniae</name>
    <dbReference type="NCBI Taxonomy" id="1175486"/>
    <lineage>
        <taxon>Bacteria</taxon>
        <taxon>Bacillati</taxon>
        <taxon>Actinomycetota</taxon>
        <taxon>Actinomycetes</taxon>
        <taxon>Propionibacteriales</taxon>
        <taxon>Nocardioidaceae</taxon>
        <taxon>Nocardioides</taxon>
    </lineage>
</organism>
<sequence length="374" mass="39115">MTDAFTYLDAASAEPLHPAARDVLLAAADQGYADPRRLHRPARNAGLLLENAREVVAEALGVRRDEVLFTSSGTAAAQAGLLGLGSRGIAHTAVEHQAVIDAAHWSPRSPVVELGVDDEARVDLEQVRDVVGAGAVDVVAVQQANHEVGTLQPLEEVAAAVRQSGRDVRLFVDAAASMGRLPIPAAAGDVIAGSARKWGGPGGVGVLVVRKRAPWRNPFPGDPWARTDLGFTNTAGALAAAAALQAVVAERDAVNARQHELIDLVRSRVKAEIPDVDVAGPAEERLPHLVTFSALYVDGEALVTALDRRGAGVASGSACTSDTRQPSRVLAAMGALTHGNVRLSLTRDTTREDVERVLDALPGIVKDLRAEAGL</sequence>
<proteinExistence type="inferred from homology"/>
<dbReference type="Proteomes" id="UP000320209">
    <property type="component" value="Unassembled WGS sequence"/>
</dbReference>
<dbReference type="InterPro" id="IPR015422">
    <property type="entry name" value="PyrdxlP-dep_Trfase_small"/>
</dbReference>
<evidence type="ECO:0000256" key="1">
    <source>
        <dbReference type="ARBA" id="ARBA00001933"/>
    </source>
</evidence>
<evidence type="ECO:0000256" key="3">
    <source>
        <dbReference type="ARBA" id="ARBA00022679"/>
    </source>
</evidence>
<evidence type="ECO:0000256" key="7">
    <source>
        <dbReference type="ARBA" id="ARBA00023014"/>
    </source>
</evidence>
<dbReference type="InterPro" id="IPR000192">
    <property type="entry name" value="Aminotrans_V_dom"/>
</dbReference>
<dbReference type="GO" id="GO:0031071">
    <property type="term" value="F:cysteine desulfurase activity"/>
    <property type="evidence" value="ECO:0007669"/>
    <property type="project" value="UniProtKB-EC"/>
</dbReference>
<dbReference type="GO" id="GO:0051536">
    <property type="term" value="F:iron-sulfur cluster binding"/>
    <property type="evidence" value="ECO:0007669"/>
    <property type="project" value="UniProtKB-KW"/>
</dbReference>
<keyword evidence="11" id="KW-1185">Reference proteome</keyword>
<comment type="similarity">
    <text evidence="2">Belongs to the class-V pyridoxal-phosphate-dependent aminotransferase family. NifS/IscS subfamily.</text>
</comment>
<dbReference type="SUPFAM" id="SSF53383">
    <property type="entry name" value="PLP-dependent transferases"/>
    <property type="match status" value="1"/>
</dbReference>
<dbReference type="PIRSF" id="PIRSF005572">
    <property type="entry name" value="NifS"/>
    <property type="match status" value="1"/>
</dbReference>
<keyword evidence="4" id="KW-0479">Metal-binding</keyword>
<comment type="catalytic activity">
    <reaction evidence="8">
        <text>(sulfur carrier)-H + L-cysteine = (sulfur carrier)-SH + L-alanine</text>
        <dbReference type="Rhea" id="RHEA:43892"/>
        <dbReference type="Rhea" id="RHEA-COMP:14737"/>
        <dbReference type="Rhea" id="RHEA-COMP:14739"/>
        <dbReference type="ChEBI" id="CHEBI:29917"/>
        <dbReference type="ChEBI" id="CHEBI:35235"/>
        <dbReference type="ChEBI" id="CHEBI:57972"/>
        <dbReference type="ChEBI" id="CHEBI:64428"/>
        <dbReference type="EC" id="2.8.1.7"/>
    </reaction>
</comment>
<dbReference type="GO" id="GO:0046872">
    <property type="term" value="F:metal ion binding"/>
    <property type="evidence" value="ECO:0007669"/>
    <property type="project" value="UniProtKB-KW"/>
</dbReference>
<keyword evidence="6" id="KW-0408">Iron</keyword>
<dbReference type="Gene3D" id="3.40.640.10">
    <property type="entry name" value="Type I PLP-dependent aspartate aminotransferase-like (Major domain)"/>
    <property type="match status" value="1"/>
</dbReference>